<evidence type="ECO:0000256" key="10">
    <source>
        <dbReference type="ARBA" id="ARBA00047899"/>
    </source>
</evidence>
<comment type="caution">
    <text evidence="14">The sequence shown here is derived from an EMBL/GenBank/DDBJ whole genome shotgun (WGS) entry which is preliminary data.</text>
</comment>
<comment type="subcellular location">
    <subcellularLocation>
        <location evidence="1">Cell membrane</location>
        <topology evidence="1">Single-pass membrane protein</topology>
    </subcellularLocation>
</comment>
<dbReference type="PROSITE" id="PS50011">
    <property type="entry name" value="PROTEIN_KINASE_DOM"/>
    <property type="match status" value="1"/>
</dbReference>
<dbReference type="GO" id="GO:0004674">
    <property type="term" value="F:protein serine/threonine kinase activity"/>
    <property type="evidence" value="ECO:0007669"/>
    <property type="project" value="UniProtKB-KW"/>
</dbReference>
<dbReference type="PANTHER" id="PTHR47982">
    <property type="entry name" value="PROLINE-RICH RECEPTOR-LIKE PROTEIN KINASE PERK4"/>
    <property type="match status" value="1"/>
</dbReference>
<dbReference type="InterPro" id="IPR017441">
    <property type="entry name" value="Protein_kinase_ATP_BS"/>
</dbReference>
<evidence type="ECO:0000256" key="7">
    <source>
        <dbReference type="ARBA" id="ARBA00022840"/>
    </source>
</evidence>
<dbReference type="GO" id="GO:0005886">
    <property type="term" value="C:plasma membrane"/>
    <property type="evidence" value="ECO:0007669"/>
    <property type="project" value="UniProtKB-SubCell"/>
</dbReference>
<keyword evidence="3" id="KW-0723">Serine/threonine-protein kinase</keyword>
<evidence type="ECO:0000256" key="5">
    <source>
        <dbReference type="ARBA" id="ARBA00022692"/>
    </source>
</evidence>
<evidence type="ECO:0000256" key="1">
    <source>
        <dbReference type="ARBA" id="ARBA00004162"/>
    </source>
</evidence>
<evidence type="ECO:0000256" key="6">
    <source>
        <dbReference type="ARBA" id="ARBA00022741"/>
    </source>
</evidence>
<dbReference type="Pfam" id="PF00069">
    <property type="entry name" value="Pkinase"/>
    <property type="match status" value="1"/>
</dbReference>
<keyword evidence="9" id="KW-0472">Membrane</keyword>
<keyword evidence="15" id="KW-1185">Reference proteome</keyword>
<reference evidence="15" key="1">
    <citation type="submission" date="2024-07" db="EMBL/GenBank/DDBJ databases">
        <title>Two chromosome-level genome assemblies of Korean endemic species Abeliophyllum distichum and Forsythia ovata (Oleaceae).</title>
        <authorList>
            <person name="Jang H."/>
        </authorList>
    </citation>
    <scope>NUCLEOTIDE SEQUENCE [LARGE SCALE GENOMIC DNA]</scope>
</reference>
<comment type="catalytic activity">
    <reaction evidence="11">
        <text>L-seryl-[protein] + ATP = O-phospho-L-seryl-[protein] + ADP + H(+)</text>
        <dbReference type="Rhea" id="RHEA:17989"/>
        <dbReference type="Rhea" id="RHEA-COMP:9863"/>
        <dbReference type="Rhea" id="RHEA-COMP:11604"/>
        <dbReference type="ChEBI" id="CHEBI:15378"/>
        <dbReference type="ChEBI" id="CHEBI:29999"/>
        <dbReference type="ChEBI" id="CHEBI:30616"/>
        <dbReference type="ChEBI" id="CHEBI:83421"/>
        <dbReference type="ChEBI" id="CHEBI:456216"/>
        <dbReference type="EC" id="2.7.11.1"/>
    </reaction>
</comment>
<evidence type="ECO:0000256" key="11">
    <source>
        <dbReference type="ARBA" id="ARBA00048679"/>
    </source>
</evidence>
<keyword evidence="6 12" id="KW-0547">Nucleotide-binding</keyword>
<evidence type="ECO:0000256" key="9">
    <source>
        <dbReference type="ARBA" id="ARBA00023136"/>
    </source>
</evidence>
<dbReference type="Proteomes" id="UP001604336">
    <property type="component" value="Unassembled WGS sequence"/>
</dbReference>
<dbReference type="PROSITE" id="PS00107">
    <property type="entry name" value="PROTEIN_KINASE_ATP"/>
    <property type="match status" value="1"/>
</dbReference>
<evidence type="ECO:0000313" key="14">
    <source>
        <dbReference type="EMBL" id="KAL2476385.1"/>
    </source>
</evidence>
<evidence type="ECO:0000259" key="13">
    <source>
        <dbReference type="PROSITE" id="PS50011"/>
    </source>
</evidence>
<dbReference type="InterPro" id="IPR011009">
    <property type="entry name" value="Kinase-like_dom_sf"/>
</dbReference>
<organism evidence="14 15">
    <name type="scientific">Abeliophyllum distichum</name>
    <dbReference type="NCBI Taxonomy" id="126358"/>
    <lineage>
        <taxon>Eukaryota</taxon>
        <taxon>Viridiplantae</taxon>
        <taxon>Streptophyta</taxon>
        <taxon>Embryophyta</taxon>
        <taxon>Tracheophyta</taxon>
        <taxon>Spermatophyta</taxon>
        <taxon>Magnoliopsida</taxon>
        <taxon>eudicotyledons</taxon>
        <taxon>Gunneridae</taxon>
        <taxon>Pentapetalae</taxon>
        <taxon>asterids</taxon>
        <taxon>lamiids</taxon>
        <taxon>Lamiales</taxon>
        <taxon>Oleaceae</taxon>
        <taxon>Forsythieae</taxon>
        <taxon>Abeliophyllum</taxon>
    </lineage>
</organism>
<evidence type="ECO:0000256" key="12">
    <source>
        <dbReference type="PROSITE-ProRule" id="PRU10141"/>
    </source>
</evidence>
<keyword evidence="4" id="KW-0808">Transferase</keyword>
<keyword evidence="3" id="KW-0418">Kinase</keyword>
<comment type="catalytic activity">
    <reaction evidence="10">
        <text>L-threonyl-[protein] + ATP = O-phospho-L-threonyl-[protein] + ADP + H(+)</text>
        <dbReference type="Rhea" id="RHEA:46608"/>
        <dbReference type="Rhea" id="RHEA-COMP:11060"/>
        <dbReference type="Rhea" id="RHEA-COMP:11605"/>
        <dbReference type="ChEBI" id="CHEBI:15378"/>
        <dbReference type="ChEBI" id="CHEBI:30013"/>
        <dbReference type="ChEBI" id="CHEBI:30616"/>
        <dbReference type="ChEBI" id="CHEBI:61977"/>
        <dbReference type="ChEBI" id="CHEBI:456216"/>
        <dbReference type="EC" id="2.7.11.1"/>
    </reaction>
</comment>
<accession>A0ABD1QJJ0</accession>
<feature type="domain" description="Protein kinase" evidence="13">
    <location>
        <begin position="53"/>
        <end position="123"/>
    </location>
</feature>
<keyword evidence="7 12" id="KW-0067">ATP-binding</keyword>
<dbReference type="InterPro" id="IPR000719">
    <property type="entry name" value="Prot_kinase_dom"/>
</dbReference>
<proteinExistence type="predicted"/>
<dbReference type="AlphaFoldDB" id="A0ABD1QJJ0"/>
<evidence type="ECO:0000256" key="8">
    <source>
        <dbReference type="ARBA" id="ARBA00022989"/>
    </source>
</evidence>
<dbReference type="PANTHER" id="PTHR47982:SF3">
    <property type="entry name" value="PROTEIN KINASE DOMAIN-CONTAINING PROTEIN"/>
    <property type="match status" value="1"/>
</dbReference>
<evidence type="ECO:0000256" key="3">
    <source>
        <dbReference type="ARBA" id="ARBA00022527"/>
    </source>
</evidence>
<name>A0ABD1QJJ0_9LAMI</name>
<protein>
    <recommendedName>
        <fullName evidence="2">non-specific serine/threonine protein kinase</fullName>
        <ecNumber evidence="2">2.7.11.1</ecNumber>
    </recommendedName>
</protein>
<evidence type="ECO:0000313" key="15">
    <source>
        <dbReference type="Proteomes" id="UP001604336"/>
    </source>
</evidence>
<dbReference type="SUPFAM" id="SSF56112">
    <property type="entry name" value="Protein kinase-like (PK-like)"/>
    <property type="match status" value="1"/>
</dbReference>
<keyword evidence="8" id="KW-1133">Transmembrane helix</keyword>
<gene>
    <name evidence="14" type="ORF">Adt_37121</name>
</gene>
<dbReference type="InterPro" id="IPR047117">
    <property type="entry name" value="PERK1-13-like"/>
</dbReference>
<evidence type="ECO:0000256" key="4">
    <source>
        <dbReference type="ARBA" id="ARBA00022679"/>
    </source>
</evidence>
<keyword evidence="5" id="KW-0812">Transmembrane</keyword>
<sequence length="123" mass="13966">MGYLSCNAETAIATCHSLDCELLTRKPRKKHPRRPFKIAEFSYSDLRSATNGFSDHNLLGKGSHGYVYKVHLQQNKLIAAVKKTKQTRRHAMHRTSPADNEVEILSHVYHPRIVNLLGFANDP</sequence>
<dbReference type="GO" id="GO:0005524">
    <property type="term" value="F:ATP binding"/>
    <property type="evidence" value="ECO:0007669"/>
    <property type="project" value="UniProtKB-UniRule"/>
</dbReference>
<evidence type="ECO:0000256" key="2">
    <source>
        <dbReference type="ARBA" id="ARBA00012513"/>
    </source>
</evidence>
<dbReference type="EMBL" id="JBFOLK010000011">
    <property type="protein sequence ID" value="KAL2476385.1"/>
    <property type="molecule type" value="Genomic_DNA"/>
</dbReference>
<dbReference type="Gene3D" id="3.30.200.20">
    <property type="entry name" value="Phosphorylase Kinase, domain 1"/>
    <property type="match status" value="1"/>
</dbReference>
<dbReference type="EC" id="2.7.11.1" evidence="2"/>
<feature type="binding site" evidence="12">
    <location>
        <position position="83"/>
    </location>
    <ligand>
        <name>ATP</name>
        <dbReference type="ChEBI" id="CHEBI:30616"/>
    </ligand>
</feature>